<proteinExistence type="predicted"/>
<keyword evidence="3" id="KW-1185">Reference proteome</keyword>
<sequence>MRLVFVSLGHRGGAALDAGLGLVALDAGPSSSASGSTCASCSSAVHRGGAKRVERRTLPRGLAAVTALDRVNPRARRGGRGRSRGATSSPASGGAASVEISPEVSRP</sequence>
<feature type="region of interest" description="Disordered" evidence="1">
    <location>
        <begin position="33"/>
        <end position="53"/>
    </location>
</feature>
<accession>A0A9X3XFZ8</accession>
<dbReference type="AlphaFoldDB" id="A0A9X3XFZ8"/>
<evidence type="ECO:0000256" key="1">
    <source>
        <dbReference type="SAM" id="MobiDB-lite"/>
    </source>
</evidence>
<reference evidence="2 3" key="1">
    <citation type="submission" date="2021-04" db="EMBL/GenBank/DDBJ databases">
        <title>Genome analysis of Polyangium sp.</title>
        <authorList>
            <person name="Li Y."/>
            <person name="Wang J."/>
        </authorList>
    </citation>
    <scope>NUCLEOTIDE SEQUENCE [LARGE SCALE GENOMIC DNA]</scope>
    <source>
        <strain evidence="2 3">SDU14</strain>
    </source>
</reference>
<protein>
    <submittedName>
        <fullName evidence="2">Uncharacterized protein</fullName>
    </submittedName>
</protein>
<comment type="caution">
    <text evidence="2">The sequence shown here is derived from an EMBL/GenBank/DDBJ whole genome shotgun (WGS) entry which is preliminary data.</text>
</comment>
<feature type="region of interest" description="Disordered" evidence="1">
    <location>
        <begin position="68"/>
        <end position="107"/>
    </location>
</feature>
<dbReference type="EMBL" id="JAGTJJ010000072">
    <property type="protein sequence ID" value="MDC3988393.1"/>
    <property type="molecule type" value="Genomic_DNA"/>
</dbReference>
<feature type="compositionally biased region" description="Low complexity" evidence="1">
    <location>
        <begin position="33"/>
        <end position="44"/>
    </location>
</feature>
<feature type="compositionally biased region" description="Low complexity" evidence="1">
    <location>
        <begin position="84"/>
        <end position="97"/>
    </location>
</feature>
<dbReference type="Proteomes" id="UP001151081">
    <property type="component" value="Unassembled WGS sequence"/>
</dbReference>
<dbReference type="RefSeq" id="WP_272459785.1">
    <property type="nucleotide sequence ID" value="NZ_JAGTJJ010000072.1"/>
</dbReference>
<gene>
    <name evidence="2" type="ORF">KEG57_48450</name>
</gene>
<evidence type="ECO:0000313" key="2">
    <source>
        <dbReference type="EMBL" id="MDC3988393.1"/>
    </source>
</evidence>
<evidence type="ECO:0000313" key="3">
    <source>
        <dbReference type="Proteomes" id="UP001151081"/>
    </source>
</evidence>
<name>A0A9X3XFZ8_9BACT</name>
<organism evidence="2 3">
    <name type="scientific">Polyangium jinanense</name>
    <dbReference type="NCBI Taxonomy" id="2829994"/>
    <lineage>
        <taxon>Bacteria</taxon>
        <taxon>Pseudomonadati</taxon>
        <taxon>Myxococcota</taxon>
        <taxon>Polyangia</taxon>
        <taxon>Polyangiales</taxon>
        <taxon>Polyangiaceae</taxon>
        <taxon>Polyangium</taxon>
    </lineage>
</organism>
<feature type="compositionally biased region" description="Basic residues" evidence="1">
    <location>
        <begin position="73"/>
        <end position="83"/>
    </location>
</feature>